<accession>K3WU03</accession>
<feature type="chain" id="PRO_5013039741" evidence="2">
    <location>
        <begin position="16"/>
        <end position="517"/>
    </location>
</feature>
<protein>
    <submittedName>
        <fullName evidence="3">Uncharacterized protein</fullName>
    </submittedName>
</protein>
<dbReference type="PANTHER" id="PTHR40855:SF1">
    <property type="entry name" value="CLAVAMINATE SYNTHASE-LIKE PROTEIN"/>
    <property type="match status" value="1"/>
</dbReference>
<dbReference type="EnsemblProtists" id="PYU1_T008449">
    <property type="protein sequence ID" value="PYU1_T008449"/>
    <property type="gene ID" value="PYU1_G008433"/>
</dbReference>
<reference evidence="4" key="1">
    <citation type="journal article" date="2010" name="Genome Biol.">
        <title>Genome sequence of the necrotrophic plant pathogen Pythium ultimum reveals original pathogenicity mechanisms and effector repertoire.</title>
        <authorList>
            <person name="Levesque C.A."/>
            <person name="Brouwer H."/>
            <person name="Cano L."/>
            <person name="Hamilton J.P."/>
            <person name="Holt C."/>
            <person name="Huitema E."/>
            <person name="Raffaele S."/>
            <person name="Robideau G.P."/>
            <person name="Thines M."/>
            <person name="Win J."/>
            <person name="Zerillo M.M."/>
            <person name="Beakes G.W."/>
            <person name="Boore J.L."/>
            <person name="Busam D."/>
            <person name="Dumas B."/>
            <person name="Ferriera S."/>
            <person name="Fuerstenberg S.I."/>
            <person name="Gachon C.M."/>
            <person name="Gaulin E."/>
            <person name="Govers F."/>
            <person name="Grenville-Briggs L."/>
            <person name="Horner N."/>
            <person name="Hostetler J."/>
            <person name="Jiang R.H."/>
            <person name="Johnson J."/>
            <person name="Krajaejun T."/>
            <person name="Lin H."/>
            <person name="Meijer H.J."/>
            <person name="Moore B."/>
            <person name="Morris P."/>
            <person name="Phuntmart V."/>
            <person name="Puiu D."/>
            <person name="Shetty J."/>
            <person name="Stajich J.E."/>
            <person name="Tripathy S."/>
            <person name="Wawra S."/>
            <person name="van West P."/>
            <person name="Whitty B.R."/>
            <person name="Coutinho P.M."/>
            <person name="Henrissat B."/>
            <person name="Martin F."/>
            <person name="Thomas P.D."/>
            <person name="Tyler B.M."/>
            <person name="De Vries R.P."/>
            <person name="Kamoun S."/>
            <person name="Yandell M."/>
            <person name="Tisserat N."/>
            <person name="Buell C.R."/>
        </authorList>
    </citation>
    <scope>NUCLEOTIDE SEQUENCE</scope>
    <source>
        <strain evidence="4">DAOM:BR144</strain>
    </source>
</reference>
<evidence type="ECO:0000256" key="1">
    <source>
        <dbReference type="SAM" id="MobiDB-lite"/>
    </source>
</evidence>
<dbReference type="AlphaFoldDB" id="K3WU03"/>
<sequence>MLLGLAVMALASVQAADQEPAFDVPAFDYTTLSTGNNPELVLAALKKDGIISLKNIPSYAIARDAYLLEAAACAVAAKDANAEFLLHRTFPDNTKRYTISTASGQDLNTSAHETDSICPGYAKYYLEFTRILERAVSSLAETLDATTFTTQDGYKQLVSSRKLFGEAVRLDHFHAYEAAPASSTDAARQLKEQDTFALHEDDGMFIAFPAPAFYKVKSDNSLESVSAGSDADTGLVIETHDHQRVRPVLKTDEVTVMIGTGFNKWVTTSEKLPAVTHGMKMPSIETAATERLLRSWFGKMTLLPAYQRMLTEMTFEQHANATTRFLKQGSSSDMMSIGCAPGRKLVASATPECSFQECTTKPGVAAPSEPCSLICNRSHGGDPAACAASCNCVASSHRATNCWMVCVKDLDNCATNDQVCSGQALTCTATPAPTTKAPTPPPTTQAPVTPPPTTQAPAPTTRSPTPSATLTPAPGTPSTTAPSTPGTPSTTTPGTPATTAPTPGQTPAPTTPDRPAC</sequence>
<dbReference type="OMA" id="HSATSCW"/>
<dbReference type="InParanoid" id="K3WU03"/>
<feature type="compositionally biased region" description="Pro residues" evidence="1">
    <location>
        <begin position="504"/>
        <end position="517"/>
    </location>
</feature>
<feature type="compositionally biased region" description="Low complexity" evidence="1">
    <location>
        <begin position="455"/>
        <end position="503"/>
    </location>
</feature>
<keyword evidence="2" id="KW-0732">Signal</keyword>
<reference evidence="3" key="3">
    <citation type="submission" date="2015-02" db="UniProtKB">
        <authorList>
            <consortium name="EnsemblProtists"/>
        </authorList>
    </citation>
    <scope>IDENTIFICATION</scope>
    <source>
        <strain evidence="3">DAOM BR144</strain>
    </source>
</reference>
<dbReference type="PANTHER" id="PTHR40855">
    <property type="entry name" value="DIOX_N DOMAIN-CONTAINING PROTEIN"/>
    <property type="match status" value="1"/>
</dbReference>
<name>K3WU03_GLOUD</name>
<evidence type="ECO:0000313" key="4">
    <source>
        <dbReference type="Proteomes" id="UP000019132"/>
    </source>
</evidence>
<feature type="region of interest" description="Disordered" evidence="1">
    <location>
        <begin position="432"/>
        <end position="517"/>
    </location>
</feature>
<dbReference type="HOGENOM" id="CLU_025768_1_0_1"/>
<evidence type="ECO:0000313" key="3">
    <source>
        <dbReference type="EnsemblProtists" id="PYU1_T008449"/>
    </source>
</evidence>
<dbReference type="VEuPathDB" id="FungiDB:PYU1_G008433"/>
<dbReference type="eggNOG" id="ENOG502RDDE">
    <property type="taxonomic scope" value="Eukaryota"/>
</dbReference>
<evidence type="ECO:0000256" key="2">
    <source>
        <dbReference type="SAM" id="SignalP"/>
    </source>
</evidence>
<dbReference type="Proteomes" id="UP000019132">
    <property type="component" value="Unassembled WGS sequence"/>
</dbReference>
<proteinExistence type="predicted"/>
<dbReference type="EMBL" id="GL376613">
    <property type="status" value="NOT_ANNOTATED_CDS"/>
    <property type="molecule type" value="Genomic_DNA"/>
</dbReference>
<reference evidence="4" key="2">
    <citation type="submission" date="2010-04" db="EMBL/GenBank/DDBJ databases">
        <authorList>
            <person name="Buell R."/>
            <person name="Hamilton J."/>
            <person name="Hostetler J."/>
        </authorList>
    </citation>
    <scope>NUCLEOTIDE SEQUENCE [LARGE SCALE GENOMIC DNA]</scope>
    <source>
        <strain evidence="4">DAOM:BR144</strain>
    </source>
</reference>
<keyword evidence="4" id="KW-1185">Reference proteome</keyword>
<feature type="signal peptide" evidence="2">
    <location>
        <begin position="1"/>
        <end position="15"/>
    </location>
</feature>
<organism evidence="3 4">
    <name type="scientific">Globisporangium ultimum (strain ATCC 200006 / CBS 805.95 / DAOM BR144)</name>
    <name type="common">Pythium ultimum</name>
    <dbReference type="NCBI Taxonomy" id="431595"/>
    <lineage>
        <taxon>Eukaryota</taxon>
        <taxon>Sar</taxon>
        <taxon>Stramenopiles</taxon>
        <taxon>Oomycota</taxon>
        <taxon>Peronosporomycetes</taxon>
        <taxon>Pythiales</taxon>
        <taxon>Pythiaceae</taxon>
        <taxon>Globisporangium</taxon>
    </lineage>
</organism>
<feature type="compositionally biased region" description="Pro residues" evidence="1">
    <location>
        <begin position="438"/>
        <end position="454"/>
    </location>
</feature>